<keyword evidence="1" id="KW-1133">Transmembrane helix</keyword>
<keyword evidence="1" id="KW-0812">Transmembrane</keyword>
<sequence length="100" mass="10766">MPDVIQVTTIWPSSSRGLSSFGSFVCGETMPGPDYHPGRKHYLLTMPFQPVMPSVTDIEHKNADFLSTSRFATLLGSVLVALCSGTNCVCSSIVIGPVLY</sequence>
<feature type="transmembrane region" description="Helical" evidence="1">
    <location>
        <begin position="71"/>
        <end position="95"/>
    </location>
</feature>
<evidence type="ECO:0000256" key="1">
    <source>
        <dbReference type="SAM" id="Phobius"/>
    </source>
</evidence>
<dbReference type="AlphaFoldDB" id="A0A0C3A878"/>
<dbReference type="EMBL" id="KN822005">
    <property type="protein sequence ID" value="KIM69913.1"/>
    <property type="molecule type" value="Genomic_DNA"/>
</dbReference>
<proteinExistence type="predicted"/>
<protein>
    <submittedName>
        <fullName evidence="2">Uncharacterized protein</fullName>
    </submittedName>
</protein>
<reference evidence="3" key="2">
    <citation type="submission" date="2015-01" db="EMBL/GenBank/DDBJ databases">
        <title>Evolutionary Origins and Diversification of the Mycorrhizal Mutualists.</title>
        <authorList>
            <consortium name="DOE Joint Genome Institute"/>
            <consortium name="Mycorrhizal Genomics Consortium"/>
            <person name="Kohler A."/>
            <person name="Kuo A."/>
            <person name="Nagy L.G."/>
            <person name="Floudas D."/>
            <person name="Copeland A."/>
            <person name="Barry K.W."/>
            <person name="Cichocki N."/>
            <person name="Veneault-Fourrey C."/>
            <person name="LaButti K."/>
            <person name="Lindquist E.A."/>
            <person name="Lipzen A."/>
            <person name="Lundell T."/>
            <person name="Morin E."/>
            <person name="Murat C."/>
            <person name="Riley R."/>
            <person name="Ohm R."/>
            <person name="Sun H."/>
            <person name="Tunlid A."/>
            <person name="Henrissat B."/>
            <person name="Grigoriev I.V."/>
            <person name="Hibbett D.S."/>
            <person name="Martin F."/>
        </authorList>
    </citation>
    <scope>NUCLEOTIDE SEQUENCE [LARGE SCALE GENOMIC DNA]</scope>
    <source>
        <strain evidence="3">Foug A</strain>
    </source>
</reference>
<dbReference type="Proteomes" id="UP000053989">
    <property type="component" value="Unassembled WGS sequence"/>
</dbReference>
<accession>A0A0C3A878</accession>
<gene>
    <name evidence="2" type="ORF">SCLCIDRAFT_1207155</name>
</gene>
<evidence type="ECO:0000313" key="2">
    <source>
        <dbReference type="EMBL" id="KIM69913.1"/>
    </source>
</evidence>
<dbReference type="HOGENOM" id="CLU_2307704_0_0_1"/>
<keyword evidence="1" id="KW-0472">Membrane</keyword>
<evidence type="ECO:0000313" key="3">
    <source>
        <dbReference type="Proteomes" id="UP000053989"/>
    </source>
</evidence>
<keyword evidence="3" id="KW-1185">Reference proteome</keyword>
<name>A0A0C3A878_9AGAM</name>
<dbReference type="InParanoid" id="A0A0C3A878"/>
<organism evidence="2 3">
    <name type="scientific">Scleroderma citrinum Foug A</name>
    <dbReference type="NCBI Taxonomy" id="1036808"/>
    <lineage>
        <taxon>Eukaryota</taxon>
        <taxon>Fungi</taxon>
        <taxon>Dikarya</taxon>
        <taxon>Basidiomycota</taxon>
        <taxon>Agaricomycotina</taxon>
        <taxon>Agaricomycetes</taxon>
        <taxon>Agaricomycetidae</taxon>
        <taxon>Boletales</taxon>
        <taxon>Sclerodermatineae</taxon>
        <taxon>Sclerodermataceae</taxon>
        <taxon>Scleroderma</taxon>
    </lineage>
</organism>
<reference evidence="2 3" key="1">
    <citation type="submission" date="2014-04" db="EMBL/GenBank/DDBJ databases">
        <authorList>
            <consortium name="DOE Joint Genome Institute"/>
            <person name="Kuo A."/>
            <person name="Kohler A."/>
            <person name="Nagy L.G."/>
            <person name="Floudas D."/>
            <person name="Copeland A."/>
            <person name="Barry K.W."/>
            <person name="Cichocki N."/>
            <person name="Veneault-Fourrey C."/>
            <person name="LaButti K."/>
            <person name="Lindquist E.A."/>
            <person name="Lipzen A."/>
            <person name="Lundell T."/>
            <person name="Morin E."/>
            <person name="Murat C."/>
            <person name="Sun H."/>
            <person name="Tunlid A."/>
            <person name="Henrissat B."/>
            <person name="Grigoriev I.V."/>
            <person name="Hibbett D.S."/>
            <person name="Martin F."/>
            <person name="Nordberg H.P."/>
            <person name="Cantor M.N."/>
            <person name="Hua S.X."/>
        </authorList>
    </citation>
    <scope>NUCLEOTIDE SEQUENCE [LARGE SCALE GENOMIC DNA]</scope>
    <source>
        <strain evidence="2 3">Foug A</strain>
    </source>
</reference>
<dbReference type="OrthoDB" id="410267at2759"/>